<accession>A0ACB5R7D3</accession>
<gene>
    <name evidence="1" type="primary">rpsA</name>
    <name evidence="1" type="ORF">rsdtw13_03570</name>
</gene>
<keyword evidence="2" id="KW-1185">Reference proteome</keyword>
<comment type="caution">
    <text evidence="1">The sequence shown here is derived from an EMBL/GenBank/DDBJ whole genome shotgun (WGS) entry which is preliminary data.</text>
</comment>
<dbReference type="EMBL" id="BROD01000001">
    <property type="protein sequence ID" value="GKX65099.1"/>
    <property type="molecule type" value="Genomic_DNA"/>
</dbReference>
<evidence type="ECO:0000313" key="1">
    <source>
        <dbReference type="EMBL" id="GKX65099.1"/>
    </source>
</evidence>
<protein>
    <submittedName>
        <fullName evidence="1">30S ribosomal protein S1</fullName>
    </submittedName>
</protein>
<proteinExistence type="predicted"/>
<name>A0ACB5R7D3_9CLOT</name>
<reference evidence="1" key="1">
    <citation type="journal article" date="2025" name="Int. J. Syst. Evol. Microbiol.">
        <title>Inconstantimicrobium mannanitabidum sp. nov., a novel member of the family Clostridiaceae isolated from anoxic soil under the treatment of reductive soil disinfestation.</title>
        <authorList>
            <person name="Ueki A."/>
            <person name="Tonouchi A."/>
            <person name="Honma S."/>
            <person name="Kaku N."/>
            <person name="Ueki K."/>
        </authorList>
    </citation>
    <scope>NUCLEOTIDE SEQUENCE</scope>
    <source>
        <strain evidence="1">TW13</strain>
    </source>
</reference>
<keyword evidence="1" id="KW-0687">Ribonucleoprotein</keyword>
<organism evidence="1 2">
    <name type="scientific">Inconstantimicrobium mannanitabidum</name>
    <dbReference type="NCBI Taxonomy" id="1604901"/>
    <lineage>
        <taxon>Bacteria</taxon>
        <taxon>Bacillati</taxon>
        <taxon>Bacillota</taxon>
        <taxon>Clostridia</taxon>
        <taxon>Eubacteriales</taxon>
        <taxon>Clostridiaceae</taxon>
        <taxon>Inconstantimicrobium</taxon>
    </lineage>
</organism>
<keyword evidence="1" id="KW-0689">Ribosomal protein</keyword>
<sequence>MEENQELEQELAMEDVLKNYDFKKIHTGEIIKGSVLKVTNDEVIVNINYFSDGIINKDELSFESDVNPFDVVKEGDEISVKIISTDDGEGNVVLSKKQADEASIWDSVDDAKKEGKTVVVKVKSETKGGLIASYKGLRVFIPGSQAAARRIELNTLVGQELEVKLTECDKVKKNIVASRRVIEEAEIEAKKNELWSGLTVGEKREGKVTRLAKFGAFVDIGGVEGLVHVSDLSWKRVNNPEEVVSVGDTVNVFIQSVDREKNRLSLALKDVATNPWTLVESKMKTGDVVEGKVLKFTTFGAFVEVADGVEGLVHLSEISDENIAKPSEVLEIGQTVKVKVLSIDAANHKMSLSIKDAVEKSKEYLQYTDNEEESTLGDLLKDKLSGVKFE</sequence>
<evidence type="ECO:0000313" key="2">
    <source>
        <dbReference type="Proteomes" id="UP001058074"/>
    </source>
</evidence>
<dbReference type="Proteomes" id="UP001058074">
    <property type="component" value="Unassembled WGS sequence"/>
</dbReference>